<reference evidence="2 3" key="1">
    <citation type="submission" date="2014-04" db="EMBL/GenBank/DDBJ databases">
        <authorList>
            <consortium name="DOE Joint Genome Institute"/>
            <person name="Kuo A."/>
            <person name="Tarkka M."/>
            <person name="Buscot F."/>
            <person name="Kohler A."/>
            <person name="Nagy L.G."/>
            <person name="Floudas D."/>
            <person name="Copeland A."/>
            <person name="Barry K.W."/>
            <person name="Cichocki N."/>
            <person name="Veneault-Fourrey C."/>
            <person name="LaButti K."/>
            <person name="Lindquist E.A."/>
            <person name="Lipzen A."/>
            <person name="Lundell T."/>
            <person name="Morin E."/>
            <person name="Murat C."/>
            <person name="Sun H."/>
            <person name="Tunlid A."/>
            <person name="Henrissat B."/>
            <person name="Grigoriev I.V."/>
            <person name="Hibbett D.S."/>
            <person name="Martin F."/>
            <person name="Nordberg H.P."/>
            <person name="Cantor M.N."/>
            <person name="Hua S.X."/>
        </authorList>
    </citation>
    <scope>NUCLEOTIDE SEQUENCE [LARGE SCALE GENOMIC DNA]</scope>
    <source>
        <strain evidence="2 3">F 1598</strain>
    </source>
</reference>
<name>A0A0C3F2R4_PILCF</name>
<organism evidence="2 3">
    <name type="scientific">Piloderma croceum (strain F 1598)</name>
    <dbReference type="NCBI Taxonomy" id="765440"/>
    <lineage>
        <taxon>Eukaryota</taxon>
        <taxon>Fungi</taxon>
        <taxon>Dikarya</taxon>
        <taxon>Basidiomycota</taxon>
        <taxon>Agaricomycotina</taxon>
        <taxon>Agaricomycetes</taxon>
        <taxon>Agaricomycetidae</taxon>
        <taxon>Atheliales</taxon>
        <taxon>Atheliaceae</taxon>
        <taxon>Piloderma</taxon>
    </lineage>
</organism>
<gene>
    <name evidence="2" type="ORF">PILCRDRAFT_711160</name>
</gene>
<feature type="compositionally biased region" description="Basic and acidic residues" evidence="1">
    <location>
        <begin position="25"/>
        <end position="34"/>
    </location>
</feature>
<evidence type="ECO:0000256" key="1">
    <source>
        <dbReference type="SAM" id="MobiDB-lite"/>
    </source>
</evidence>
<keyword evidence="3" id="KW-1185">Reference proteome</keyword>
<accession>A0A0C3F2R4</accession>
<feature type="compositionally biased region" description="Polar residues" evidence="1">
    <location>
        <begin position="35"/>
        <end position="44"/>
    </location>
</feature>
<feature type="region of interest" description="Disordered" evidence="1">
    <location>
        <begin position="19"/>
        <end position="95"/>
    </location>
</feature>
<evidence type="ECO:0000313" key="3">
    <source>
        <dbReference type="Proteomes" id="UP000054166"/>
    </source>
</evidence>
<feature type="compositionally biased region" description="Basic and acidic residues" evidence="1">
    <location>
        <begin position="45"/>
        <end position="60"/>
    </location>
</feature>
<dbReference type="InParanoid" id="A0A0C3F2R4"/>
<protein>
    <submittedName>
        <fullName evidence="2">Uncharacterized protein</fullName>
    </submittedName>
</protein>
<sequence length="124" mass="14081">MSSTYFPLTRKHIMCLRVRRGTRSASDRPSKENVKQVQTTNVPTHETRSASDQPNKEYVEHVQAMNSPTHETQSASDQPSKQIVKHIQPANTPIASDYLTSRGKCVKLLALRTYGIREISHHKK</sequence>
<reference evidence="3" key="2">
    <citation type="submission" date="2015-01" db="EMBL/GenBank/DDBJ databases">
        <title>Evolutionary Origins and Diversification of the Mycorrhizal Mutualists.</title>
        <authorList>
            <consortium name="DOE Joint Genome Institute"/>
            <consortium name="Mycorrhizal Genomics Consortium"/>
            <person name="Kohler A."/>
            <person name="Kuo A."/>
            <person name="Nagy L.G."/>
            <person name="Floudas D."/>
            <person name="Copeland A."/>
            <person name="Barry K.W."/>
            <person name="Cichocki N."/>
            <person name="Veneault-Fourrey C."/>
            <person name="LaButti K."/>
            <person name="Lindquist E.A."/>
            <person name="Lipzen A."/>
            <person name="Lundell T."/>
            <person name="Morin E."/>
            <person name="Murat C."/>
            <person name="Riley R."/>
            <person name="Ohm R."/>
            <person name="Sun H."/>
            <person name="Tunlid A."/>
            <person name="Henrissat B."/>
            <person name="Grigoriev I.V."/>
            <person name="Hibbett D.S."/>
            <person name="Martin F."/>
        </authorList>
    </citation>
    <scope>NUCLEOTIDE SEQUENCE [LARGE SCALE GENOMIC DNA]</scope>
    <source>
        <strain evidence="3">F 1598</strain>
    </source>
</reference>
<feature type="compositionally biased region" description="Polar residues" evidence="1">
    <location>
        <begin position="64"/>
        <end position="81"/>
    </location>
</feature>
<dbReference type="AlphaFoldDB" id="A0A0C3F2R4"/>
<dbReference type="Proteomes" id="UP000054166">
    <property type="component" value="Unassembled WGS sequence"/>
</dbReference>
<dbReference type="HOGENOM" id="CLU_2004793_0_0_1"/>
<dbReference type="EMBL" id="KN833065">
    <property type="protein sequence ID" value="KIM74186.1"/>
    <property type="molecule type" value="Genomic_DNA"/>
</dbReference>
<evidence type="ECO:0000313" key="2">
    <source>
        <dbReference type="EMBL" id="KIM74186.1"/>
    </source>
</evidence>
<proteinExistence type="predicted"/>